<comment type="subcellular location">
    <subcellularLocation>
        <location evidence="1">Secreted</location>
    </subcellularLocation>
</comment>
<feature type="domain" description="IGFBP N-terminal" evidence="6">
    <location>
        <begin position="23"/>
        <end position="89"/>
    </location>
</feature>
<feature type="signal peptide" evidence="5">
    <location>
        <begin position="1"/>
        <end position="21"/>
    </location>
</feature>
<evidence type="ECO:0000256" key="1">
    <source>
        <dbReference type="ARBA" id="ARBA00004613"/>
    </source>
</evidence>
<reference evidence="8" key="1">
    <citation type="submission" date="2017-10" db="EMBL/GenBank/DDBJ databases">
        <title>Rapid genome shrinkage in a self-fertile nematode reveals novel sperm competition proteins.</title>
        <authorList>
            <person name="Yin D."/>
            <person name="Schwarz E.M."/>
            <person name="Thomas C.G."/>
            <person name="Felde R.L."/>
            <person name="Korf I.F."/>
            <person name="Cutter A.D."/>
            <person name="Schartner C.M."/>
            <person name="Ralston E.J."/>
            <person name="Meyer B.J."/>
            <person name="Haag E.S."/>
        </authorList>
    </citation>
    <scope>NUCLEOTIDE SEQUENCE [LARGE SCALE GENOMIC DNA]</scope>
    <source>
        <strain evidence="8">JU1422</strain>
    </source>
</reference>
<keyword evidence="2" id="KW-0964">Secreted</keyword>
<dbReference type="PROSITE" id="PS51323">
    <property type="entry name" value="IGFBP_N_2"/>
    <property type="match status" value="1"/>
</dbReference>
<dbReference type="Gene3D" id="4.10.40.20">
    <property type="match status" value="1"/>
</dbReference>
<dbReference type="SUPFAM" id="SSF57184">
    <property type="entry name" value="Growth factor receptor domain"/>
    <property type="match status" value="1"/>
</dbReference>
<dbReference type="AlphaFoldDB" id="A0A2G5TIR8"/>
<keyword evidence="4" id="KW-1015">Disulfide bond</keyword>
<evidence type="ECO:0000256" key="3">
    <source>
        <dbReference type="ARBA" id="ARBA00022729"/>
    </source>
</evidence>
<evidence type="ECO:0000256" key="4">
    <source>
        <dbReference type="ARBA" id="ARBA00023157"/>
    </source>
</evidence>
<dbReference type="GO" id="GO:0005576">
    <property type="term" value="C:extracellular region"/>
    <property type="evidence" value="ECO:0007669"/>
    <property type="project" value="UniProtKB-SubCell"/>
</dbReference>
<dbReference type="PANTHER" id="PTHR14186">
    <property type="entry name" value="INSULIN-LIKE GROWTH FACTOR BINDING PROTEIN-RELATED"/>
    <property type="match status" value="1"/>
</dbReference>
<name>A0A2G5TIR8_9PELO</name>
<accession>A0A2G5TIR8</accession>
<gene>
    <name evidence="7" type="primary">Cnig_chr_V.g19487</name>
    <name evidence="7" type="ORF">B9Z55_019487</name>
</gene>
<dbReference type="InterPro" id="IPR009030">
    <property type="entry name" value="Growth_fac_rcpt_cys_sf"/>
</dbReference>
<protein>
    <recommendedName>
        <fullName evidence="6">IGFBP N-terminal domain-containing protein</fullName>
    </recommendedName>
</protein>
<dbReference type="Pfam" id="PF00219">
    <property type="entry name" value="IGFBP"/>
    <property type="match status" value="1"/>
</dbReference>
<evidence type="ECO:0000313" key="8">
    <source>
        <dbReference type="Proteomes" id="UP000230233"/>
    </source>
</evidence>
<dbReference type="InterPro" id="IPR000867">
    <property type="entry name" value="IGFBP-like"/>
</dbReference>
<dbReference type="STRING" id="1611254.A0A2G5TIR8"/>
<evidence type="ECO:0000259" key="6">
    <source>
        <dbReference type="PROSITE" id="PS51323"/>
    </source>
</evidence>
<keyword evidence="8" id="KW-1185">Reference proteome</keyword>
<dbReference type="GO" id="GO:0009966">
    <property type="term" value="P:regulation of signal transduction"/>
    <property type="evidence" value="ECO:0007669"/>
    <property type="project" value="TreeGrafter"/>
</dbReference>
<keyword evidence="3 5" id="KW-0732">Signal</keyword>
<dbReference type="Proteomes" id="UP000230233">
    <property type="component" value="Chromosome V"/>
</dbReference>
<comment type="caution">
    <text evidence="7">The sequence shown here is derived from an EMBL/GenBank/DDBJ whole genome shotgun (WGS) entry which is preliminary data.</text>
</comment>
<dbReference type="GO" id="GO:0005520">
    <property type="term" value="F:insulin-like growth factor binding"/>
    <property type="evidence" value="ECO:0007669"/>
    <property type="project" value="InterPro"/>
</dbReference>
<dbReference type="GO" id="GO:0001558">
    <property type="term" value="P:regulation of cell growth"/>
    <property type="evidence" value="ECO:0007669"/>
    <property type="project" value="InterPro"/>
</dbReference>
<feature type="chain" id="PRO_5013754508" description="IGFBP N-terminal domain-containing protein" evidence="5">
    <location>
        <begin position="22"/>
        <end position="110"/>
    </location>
</feature>
<organism evidence="7 8">
    <name type="scientific">Caenorhabditis nigoni</name>
    <dbReference type="NCBI Taxonomy" id="1611254"/>
    <lineage>
        <taxon>Eukaryota</taxon>
        <taxon>Metazoa</taxon>
        <taxon>Ecdysozoa</taxon>
        <taxon>Nematoda</taxon>
        <taxon>Chromadorea</taxon>
        <taxon>Rhabditida</taxon>
        <taxon>Rhabditina</taxon>
        <taxon>Rhabditomorpha</taxon>
        <taxon>Rhabditoidea</taxon>
        <taxon>Rhabditidae</taxon>
        <taxon>Peloderinae</taxon>
        <taxon>Caenorhabditis</taxon>
    </lineage>
</organism>
<dbReference type="InterPro" id="IPR011390">
    <property type="entry name" value="IGFBP_rP_mac25"/>
</dbReference>
<sequence>MKWSRCTFVLFSLFIVLNAKTQKTPLCGSCDKDSCPDVSGCDLIKIDQCDCCKICVRQVGETCGEPGLVCDSHLTCHQDSDLDGSSRCKGTSNLSSEEMVVFGFFNEFYN</sequence>
<proteinExistence type="predicted"/>
<evidence type="ECO:0000256" key="5">
    <source>
        <dbReference type="SAM" id="SignalP"/>
    </source>
</evidence>
<dbReference type="EMBL" id="PDUG01000005">
    <property type="protein sequence ID" value="PIC27147.1"/>
    <property type="molecule type" value="Genomic_DNA"/>
</dbReference>
<evidence type="ECO:0000256" key="2">
    <source>
        <dbReference type="ARBA" id="ARBA00022525"/>
    </source>
</evidence>
<dbReference type="PANTHER" id="PTHR14186:SF19">
    <property type="entry name" value="INSULIN-LIKE GROWTH FACTOR-BINDING PROTEIN 7"/>
    <property type="match status" value="1"/>
</dbReference>
<evidence type="ECO:0000313" key="7">
    <source>
        <dbReference type="EMBL" id="PIC27147.1"/>
    </source>
</evidence>